<reference evidence="2 3" key="1">
    <citation type="submission" date="2019-11" db="EMBL/GenBank/DDBJ databases">
        <title>Spirosoma endbachense sp. nov., isolated from a natural salt meadow.</title>
        <authorList>
            <person name="Rojas J."/>
            <person name="Ambika Manirajan B."/>
            <person name="Ratering S."/>
            <person name="Suarez C."/>
            <person name="Geissler-Plaum R."/>
            <person name="Schnell S."/>
        </authorList>
    </citation>
    <scope>NUCLEOTIDE SEQUENCE [LARGE SCALE GENOMIC DNA]</scope>
    <source>
        <strain evidence="2 3">I-24</strain>
    </source>
</reference>
<sequence>MTQAVPDSPTSWFFKFCECALAATALLNLLLIPLEFLPFSFFGKYGHYIEFMLIGTVGLALLRSLIYVWVWHRCEQAKTVHSDLYHAWLQGIIRYWLALSISSYGFAKLLKTQFQTAEYRLDMPLSSVDGMGLTWYYFGYSYPLAVIIALCQIGGSLLLLYRRTTLLGAMILLPVMVNIVLINLFYKITIGAFFNSVIYLISLVFLLLLHRKRLKLILWTVVDHLPAIVLGRSWTKHSLRLLPIAVAFISIKALLVMHPEDQTLKGTWAVENLIRNGQVQPAAAWLTDRKAWSRVYFAGFEGCAFSPNPYRFEFSESLLGSYEFDSLQNKLQVAFYSSDTLRATLSNRTAEAMRLQGILGHDTLDMQLTRLHR</sequence>
<feature type="transmembrane region" description="Helical" evidence="1">
    <location>
        <begin position="12"/>
        <end position="31"/>
    </location>
</feature>
<keyword evidence="1" id="KW-0812">Transmembrane</keyword>
<dbReference type="AlphaFoldDB" id="A0A6P1VMF6"/>
<feature type="transmembrane region" description="Helical" evidence="1">
    <location>
        <begin position="166"/>
        <end position="186"/>
    </location>
</feature>
<feature type="transmembrane region" description="Helical" evidence="1">
    <location>
        <begin position="134"/>
        <end position="159"/>
    </location>
</feature>
<keyword evidence="1" id="KW-0472">Membrane</keyword>
<dbReference type="EMBL" id="CP045997">
    <property type="protein sequence ID" value="QHV93865.1"/>
    <property type="molecule type" value="Genomic_DNA"/>
</dbReference>
<protein>
    <recommendedName>
        <fullName evidence="4">DoxX family protein</fullName>
    </recommendedName>
</protein>
<dbReference type="RefSeq" id="WP_162384285.1">
    <property type="nucleotide sequence ID" value="NZ_CP045997.1"/>
</dbReference>
<evidence type="ECO:0000313" key="3">
    <source>
        <dbReference type="Proteomes" id="UP000464577"/>
    </source>
</evidence>
<keyword evidence="3" id="KW-1185">Reference proteome</keyword>
<feature type="transmembrane region" description="Helical" evidence="1">
    <location>
        <begin position="51"/>
        <end position="71"/>
    </location>
</feature>
<organism evidence="2 3">
    <name type="scientific">Spirosoma endbachense</name>
    <dbReference type="NCBI Taxonomy" id="2666025"/>
    <lineage>
        <taxon>Bacteria</taxon>
        <taxon>Pseudomonadati</taxon>
        <taxon>Bacteroidota</taxon>
        <taxon>Cytophagia</taxon>
        <taxon>Cytophagales</taxon>
        <taxon>Cytophagaceae</taxon>
        <taxon>Spirosoma</taxon>
    </lineage>
</organism>
<name>A0A6P1VMF6_9BACT</name>
<evidence type="ECO:0008006" key="4">
    <source>
        <dbReference type="Google" id="ProtNLM"/>
    </source>
</evidence>
<feature type="transmembrane region" description="Helical" evidence="1">
    <location>
        <begin position="92"/>
        <end position="114"/>
    </location>
</feature>
<accession>A0A6P1VMF6</accession>
<dbReference type="Proteomes" id="UP000464577">
    <property type="component" value="Chromosome"/>
</dbReference>
<proteinExistence type="predicted"/>
<evidence type="ECO:0000256" key="1">
    <source>
        <dbReference type="SAM" id="Phobius"/>
    </source>
</evidence>
<dbReference type="KEGG" id="senf:GJR95_01970"/>
<keyword evidence="1" id="KW-1133">Transmembrane helix</keyword>
<feature type="transmembrane region" description="Helical" evidence="1">
    <location>
        <begin position="192"/>
        <end position="209"/>
    </location>
</feature>
<gene>
    <name evidence="2" type="ORF">GJR95_01970</name>
</gene>
<evidence type="ECO:0000313" key="2">
    <source>
        <dbReference type="EMBL" id="QHV93865.1"/>
    </source>
</evidence>